<dbReference type="PROSITE" id="PS51466">
    <property type="entry name" value="PINIT"/>
    <property type="match status" value="1"/>
</dbReference>
<dbReference type="Pfam" id="PF14324">
    <property type="entry name" value="PINIT"/>
    <property type="match status" value="1"/>
</dbReference>
<dbReference type="UniPathway" id="UPA00886"/>
<keyword evidence="5 8" id="KW-0863">Zinc-finger</keyword>
<evidence type="ECO:0000313" key="12">
    <source>
        <dbReference type="EMBL" id="KPV77910.1"/>
    </source>
</evidence>
<evidence type="ECO:0000256" key="2">
    <source>
        <dbReference type="ARBA" id="ARBA00005383"/>
    </source>
</evidence>
<evidence type="ECO:0000256" key="9">
    <source>
        <dbReference type="SAM" id="MobiDB-lite"/>
    </source>
</evidence>
<dbReference type="InterPro" id="IPR023321">
    <property type="entry name" value="PINIT"/>
</dbReference>
<dbReference type="GO" id="GO:0008270">
    <property type="term" value="F:zinc ion binding"/>
    <property type="evidence" value="ECO:0007669"/>
    <property type="project" value="UniProtKB-KW"/>
</dbReference>
<keyword evidence="13" id="KW-1185">Reference proteome</keyword>
<feature type="compositionally biased region" description="Gly residues" evidence="9">
    <location>
        <begin position="731"/>
        <end position="756"/>
    </location>
</feature>
<feature type="domain" description="SP-RING-type" evidence="10">
    <location>
        <begin position="547"/>
        <end position="628"/>
    </location>
</feature>
<proteinExistence type="inferred from homology"/>
<dbReference type="InterPro" id="IPR038654">
    <property type="entry name" value="PINIT_sf"/>
</dbReference>
<keyword evidence="3" id="KW-0808">Transferase</keyword>
<dbReference type="InterPro" id="IPR031141">
    <property type="entry name" value="SIZ1/2_SP-RING"/>
</dbReference>
<feature type="compositionally biased region" description="Low complexity" evidence="9">
    <location>
        <begin position="778"/>
        <end position="793"/>
    </location>
</feature>
<dbReference type="GO" id="GO:0016925">
    <property type="term" value="P:protein sumoylation"/>
    <property type="evidence" value="ECO:0007669"/>
    <property type="project" value="UniProtKB-UniPathway"/>
</dbReference>
<dbReference type="STRING" id="578459.A0A194SBT5"/>
<evidence type="ECO:0008006" key="14">
    <source>
        <dbReference type="Google" id="ProtNLM"/>
    </source>
</evidence>
<feature type="region of interest" description="Disordered" evidence="9">
    <location>
        <begin position="637"/>
        <end position="817"/>
    </location>
</feature>
<keyword evidence="6" id="KW-0833">Ubl conjugation pathway</keyword>
<feature type="region of interest" description="Disordered" evidence="9">
    <location>
        <begin position="1"/>
        <end position="150"/>
    </location>
</feature>
<dbReference type="CDD" id="cd16792">
    <property type="entry name" value="SP-RING_Siz-like"/>
    <property type="match status" value="1"/>
</dbReference>
<feature type="compositionally biased region" description="Low complexity" evidence="9">
    <location>
        <begin position="106"/>
        <end position="136"/>
    </location>
</feature>
<dbReference type="OrthoDB" id="28127at2759"/>
<evidence type="ECO:0000256" key="1">
    <source>
        <dbReference type="ARBA" id="ARBA00004718"/>
    </source>
</evidence>
<dbReference type="PROSITE" id="PS51044">
    <property type="entry name" value="ZF_SP_RING"/>
    <property type="match status" value="1"/>
</dbReference>
<evidence type="ECO:0000256" key="4">
    <source>
        <dbReference type="ARBA" id="ARBA00022723"/>
    </source>
</evidence>
<feature type="compositionally biased region" description="Polar residues" evidence="9">
    <location>
        <begin position="656"/>
        <end position="669"/>
    </location>
</feature>
<dbReference type="GeneID" id="28975765"/>
<dbReference type="GO" id="GO:0061665">
    <property type="term" value="F:SUMO ligase activity"/>
    <property type="evidence" value="ECO:0007669"/>
    <property type="project" value="TreeGrafter"/>
</dbReference>
<protein>
    <recommendedName>
        <fullName evidence="14">SP-RING-type domain-containing protein</fullName>
    </recommendedName>
</protein>
<dbReference type="Gene3D" id="3.30.40.10">
    <property type="entry name" value="Zinc/RING finger domain, C3HC4 (zinc finger)"/>
    <property type="match status" value="1"/>
</dbReference>
<dbReference type="RefSeq" id="XP_018273959.1">
    <property type="nucleotide sequence ID" value="XM_018415317.1"/>
</dbReference>
<gene>
    <name evidence="12" type="ORF">RHOBADRAFT_50441</name>
</gene>
<keyword evidence="4" id="KW-0479">Metal-binding</keyword>
<dbReference type="PANTHER" id="PTHR10782">
    <property type="entry name" value="ZINC FINGER MIZ DOMAIN-CONTAINING PROTEIN"/>
    <property type="match status" value="1"/>
</dbReference>
<feature type="compositionally biased region" description="Pro residues" evidence="9">
    <location>
        <begin position="794"/>
        <end position="804"/>
    </location>
</feature>
<feature type="compositionally biased region" description="Basic and acidic residues" evidence="9">
    <location>
        <begin position="639"/>
        <end position="649"/>
    </location>
</feature>
<evidence type="ECO:0000256" key="6">
    <source>
        <dbReference type="ARBA" id="ARBA00022786"/>
    </source>
</evidence>
<dbReference type="InterPro" id="IPR004181">
    <property type="entry name" value="Znf_MIZ"/>
</dbReference>
<dbReference type="OMA" id="PTEQIWK"/>
<feature type="compositionally biased region" description="Gly residues" evidence="9">
    <location>
        <begin position="671"/>
        <end position="693"/>
    </location>
</feature>
<comment type="pathway">
    <text evidence="1">Protein modification; protein sumoylation.</text>
</comment>
<feature type="domain" description="PINIT" evidence="11">
    <location>
        <begin position="348"/>
        <end position="518"/>
    </location>
</feature>
<evidence type="ECO:0000256" key="3">
    <source>
        <dbReference type="ARBA" id="ARBA00022679"/>
    </source>
</evidence>
<reference evidence="12 13" key="1">
    <citation type="journal article" date="2015" name="Front. Microbiol.">
        <title>Genome sequence of the plant growth promoting endophytic yeast Rhodotorula graminis WP1.</title>
        <authorList>
            <person name="Firrincieli A."/>
            <person name="Otillar R."/>
            <person name="Salamov A."/>
            <person name="Schmutz J."/>
            <person name="Khan Z."/>
            <person name="Redman R.S."/>
            <person name="Fleck N.D."/>
            <person name="Lindquist E."/>
            <person name="Grigoriev I.V."/>
            <person name="Doty S.L."/>
        </authorList>
    </citation>
    <scope>NUCLEOTIDE SEQUENCE [LARGE SCALE GENOMIC DNA]</scope>
    <source>
        <strain evidence="12 13">WP1</strain>
    </source>
</reference>
<feature type="compositionally biased region" description="Basic and acidic residues" evidence="9">
    <location>
        <begin position="808"/>
        <end position="817"/>
    </location>
</feature>
<evidence type="ECO:0000313" key="13">
    <source>
        <dbReference type="Proteomes" id="UP000053890"/>
    </source>
</evidence>
<dbReference type="GO" id="GO:0000785">
    <property type="term" value="C:chromatin"/>
    <property type="evidence" value="ECO:0007669"/>
    <property type="project" value="TreeGrafter"/>
</dbReference>
<dbReference type="AlphaFoldDB" id="A0A194SBT5"/>
<evidence type="ECO:0000259" key="11">
    <source>
        <dbReference type="PROSITE" id="PS51466"/>
    </source>
</evidence>
<dbReference type="PANTHER" id="PTHR10782:SF4">
    <property type="entry name" value="TONALLI, ISOFORM E"/>
    <property type="match status" value="1"/>
</dbReference>
<feature type="compositionally biased region" description="Basic and acidic residues" evidence="9">
    <location>
        <begin position="137"/>
        <end position="147"/>
    </location>
</feature>
<evidence type="ECO:0000256" key="5">
    <source>
        <dbReference type="ARBA" id="ARBA00022771"/>
    </source>
</evidence>
<dbReference type="InterPro" id="IPR013083">
    <property type="entry name" value="Znf_RING/FYVE/PHD"/>
</dbReference>
<dbReference type="EMBL" id="KQ474073">
    <property type="protein sequence ID" value="KPV77910.1"/>
    <property type="molecule type" value="Genomic_DNA"/>
</dbReference>
<comment type="similarity">
    <text evidence="2">Belongs to the PIAS family.</text>
</comment>
<sequence>MQPHGPPYYDPRDPQGQLPPLPPLRYSTAFSTYAGQAPSWTPQAVAPPPPAPFLRLANPYAPAFPPHYHSGYTAPSYADQHGNRLAPPTTPLGRPHQHQQPSSAVSRSPQLPSLYPSRSSSATSTASQGRTTSSDSSQHRDRDDFSRADSPLTDLQLSALRYWAHKINPMSATDHAHRAQAEADLAHMTVDKLKLAIRNTNQHLSLHMRVSGKKNDLYSALANQLAFEFGKPDKTRFQTMRAAISAAKVGSTNLAPVGGYYNANAGYGNYGASTSTAAAVNAYGAPAYGAAAHGGGYGAPAPGAAGAAAAARASASTSAAAASNNLPTPRFGGAGAYGTGAAAAAAATAVNGYGRVADDVPIRFRPSPFFRIDKFVSPVVSMPKAAPGDRKTAVCPITLTEAQRTLLVKSNESPSNPQYQVRLYCTSDTNYNQMRSHVNQFPAPVEYPGVCEIKINGVTIAANTKGIKKQPGTAPPVHLSPAKGTTIALTPGAPNRAEVHYINTEKVYYLIAYLVEYTPVDKVVNRVKAGKTKSKEEVIQSIIAINSDEDVDASALGVSLRDPLAYTRIEIPIRSAHCEHIACFDATTWFEVNEQTPQWQCPICSKTLKVEDIVVDGYFEDILKVCSSAVDAVTVEPDGTWRSDNDKLGTAKPRSSLVSATASGRNTPVGNGVGDGRGTPGSGGAGGAGGAGGSASDKGKQRADGELVLLSDDESDDSDAPLAKRRRVDWGGAGGAGGQGSVGTGGSSTPLGGGGGARRREVVDLTLSSDDEDERPAAARPTSTATAASATPGAAPPLPPPPPMQRQSSDRKTAAEVDRDIQAMHDRMERDYGPDWKEQLGW</sequence>
<organism evidence="12 13">
    <name type="scientific">Rhodotorula graminis (strain WP1)</name>
    <dbReference type="NCBI Taxonomy" id="578459"/>
    <lineage>
        <taxon>Eukaryota</taxon>
        <taxon>Fungi</taxon>
        <taxon>Dikarya</taxon>
        <taxon>Basidiomycota</taxon>
        <taxon>Pucciniomycotina</taxon>
        <taxon>Microbotryomycetes</taxon>
        <taxon>Sporidiobolales</taxon>
        <taxon>Sporidiobolaceae</taxon>
        <taxon>Rhodotorula</taxon>
    </lineage>
</organism>
<accession>A0A194SBT5</accession>
<name>A0A194SBT5_RHOGW</name>
<dbReference type="Gene3D" id="2.60.120.780">
    <property type="entry name" value="PINIT domain"/>
    <property type="match status" value="1"/>
</dbReference>
<evidence type="ECO:0000256" key="7">
    <source>
        <dbReference type="ARBA" id="ARBA00022833"/>
    </source>
</evidence>
<evidence type="ECO:0000256" key="8">
    <source>
        <dbReference type="PROSITE-ProRule" id="PRU00452"/>
    </source>
</evidence>
<evidence type="ECO:0000259" key="10">
    <source>
        <dbReference type="PROSITE" id="PS51044"/>
    </source>
</evidence>
<keyword evidence="7" id="KW-0862">Zinc</keyword>
<dbReference type="Pfam" id="PF02891">
    <property type="entry name" value="zf-MIZ"/>
    <property type="match status" value="1"/>
</dbReference>
<dbReference type="Proteomes" id="UP000053890">
    <property type="component" value="Unassembled WGS sequence"/>
</dbReference>